<sequence length="38" mass="4009">MSLQSRLIGLLTDKLKGFGVSVKQADNDADTAANPEFG</sequence>
<evidence type="ECO:0000313" key="1">
    <source>
        <dbReference type="EMBL" id="GBM20708.1"/>
    </source>
</evidence>
<accession>A0A4Y2DY34</accession>
<comment type="caution">
    <text evidence="1">The sequence shown here is derived from an EMBL/GenBank/DDBJ whole genome shotgun (WGS) entry which is preliminary data.</text>
</comment>
<keyword evidence="2" id="KW-1185">Reference proteome</keyword>
<proteinExistence type="predicted"/>
<dbReference type="AlphaFoldDB" id="A0A4Y2DY34"/>
<evidence type="ECO:0000313" key="2">
    <source>
        <dbReference type="Proteomes" id="UP000499080"/>
    </source>
</evidence>
<dbReference type="Proteomes" id="UP000499080">
    <property type="component" value="Unassembled WGS sequence"/>
</dbReference>
<protein>
    <submittedName>
        <fullName evidence="1">Uncharacterized protein</fullName>
    </submittedName>
</protein>
<feature type="non-terminal residue" evidence="1">
    <location>
        <position position="38"/>
    </location>
</feature>
<name>A0A4Y2DY34_ARAVE</name>
<dbReference type="EMBL" id="BGPR01090785">
    <property type="protein sequence ID" value="GBM20708.1"/>
    <property type="molecule type" value="Genomic_DNA"/>
</dbReference>
<organism evidence="1 2">
    <name type="scientific">Araneus ventricosus</name>
    <name type="common">Orbweaver spider</name>
    <name type="synonym">Epeira ventricosa</name>
    <dbReference type="NCBI Taxonomy" id="182803"/>
    <lineage>
        <taxon>Eukaryota</taxon>
        <taxon>Metazoa</taxon>
        <taxon>Ecdysozoa</taxon>
        <taxon>Arthropoda</taxon>
        <taxon>Chelicerata</taxon>
        <taxon>Arachnida</taxon>
        <taxon>Araneae</taxon>
        <taxon>Araneomorphae</taxon>
        <taxon>Entelegynae</taxon>
        <taxon>Araneoidea</taxon>
        <taxon>Araneidae</taxon>
        <taxon>Araneus</taxon>
    </lineage>
</organism>
<reference evidence="1 2" key="1">
    <citation type="journal article" date="2019" name="Sci. Rep.">
        <title>Orb-weaving spider Araneus ventricosus genome elucidates the spidroin gene catalogue.</title>
        <authorList>
            <person name="Kono N."/>
            <person name="Nakamura H."/>
            <person name="Ohtoshi R."/>
            <person name="Moran D.A.P."/>
            <person name="Shinohara A."/>
            <person name="Yoshida Y."/>
            <person name="Fujiwara M."/>
            <person name="Mori M."/>
            <person name="Tomita M."/>
            <person name="Arakawa K."/>
        </authorList>
    </citation>
    <scope>NUCLEOTIDE SEQUENCE [LARGE SCALE GENOMIC DNA]</scope>
</reference>
<gene>
    <name evidence="1" type="ORF">AVEN_152832_1</name>
</gene>